<dbReference type="EMBL" id="FZOT01000001">
    <property type="protein sequence ID" value="SNS15494.1"/>
    <property type="molecule type" value="Genomic_DNA"/>
</dbReference>
<dbReference type="AlphaFoldDB" id="A0A239C7R9"/>
<feature type="transmembrane region" description="Helical" evidence="1">
    <location>
        <begin position="20"/>
        <end position="41"/>
    </location>
</feature>
<sequence>MKNPLSKSRAGLLASIGRHYSGPITGVALAALSAFMIVTGIKGLLGFPMTRANAAADLLGIVIVIGALRWMRSRKD</sequence>
<name>A0A239C7R9_9BURK</name>
<keyword evidence="3" id="KW-1185">Reference proteome</keyword>
<dbReference type="OrthoDB" id="8778457at2"/>
<proteinExistence type="predicted"/>
<reference evidence="2 3" key="1">
    <citation type="submission" date="2017-06" db="EMBL/GenBank/DDBJ databases">
        <authorList>
            <person name="Kim H.J."/>
            <person name="Triplett B.A."/>
        </authorList>
    </citation>
    <scope>NUCLEOTIDE SEQUENCE [LARGE SCALE GENOMIC DNA]</scope>
    <source>
        <strain evidence="2 3">U15</strain>
    </source>
</reference>
<evidence type="ECO:0000313" key="2">
    <source>
        <dbReference type="EMBL" id="SNS15494.1"/>
    </source>
</evidence>
<evidence type="ECO:0000256" key="1">
    <source>
        <dbReference type="SAM" id="Phobius"/>
    </source>
</evidence>
<accession>A0A239C7R9</accession>
<organism evidence="2 3">
    <name type="scientific">Noviherbaspirillum humi</name>
    <dbReference type="NCBI Taxonomy" id="1688639"/>
    <lineage>
        <taxon>Bacteria</taxon>
        <taxon>Pseudomonadati</taxon>
        <taxon>Pseudomonadota</taxon>
        <taxon>Betaproteobacteria</taxon>
        <taxon>Burkholderiales</taxon>
        <taxon>Oxalobacteraceae</taxon>
        <taxon>Noviherbaspirillum</taxon>
    </lineage>
</organism>
<protein>
    <submittedName>
        <fullName evidence="2">Uncharacterized protein</fullName>
    </submittedName>
</protein>
<keyword evidence="1" id="KW-0812">Transmembrane</keyword>
<dbReference type="RefSeq" id="WP_089397497.1">
    <property type="nucleotide sequence ID" value="NZ_FZOT01000001.1"/>
</dbReference>
<gene>
    <name evidence="2" type="ORF">SAMN06265795_101275</name>
</gene>
<dbReference type="Proteomes" id="UP000198284">
    <property type="component" value="Unassembled WGS sequence"/>
</dbReference>
<feature type="transmembrane region" description="Helical" evidence="1">
    <location>
        <begin position="53"/>
        <end position="71"/>
    </location>
</feature>
<keyword evidence="1" id="KW-1133">Transmembrane helix</keyword>
<keyword evidence="1" id="KW-0472">Membrane</keyword>
<evidence type="ECO:0000313" key="3">
    <source>
        <dbReference type="Proteomes" id="UP000198284"/>
    </source>
</evidence>